<dbReference type="SMART" id="SM00421">
    <property type="entry name" value="HTH_LUXR"/>
    <property type="match status" value="1"/>
</dbReference>
<reference evidence="5" key="1">
    <citation type="submission" date="2009-09" db="EMBL/GenBank/DDBJ databases">
        <title>The complete genome of Nakamurella multipartita DSM 44233.</title>
        <authorList>
            <consortium name="US DOE Joint Genome Institute (JGI-PGF)"/>
            <person name="Lucas S."/>
            <person name="Copeland A."/>
            <person name="Lapidus A."/>
            <person name="Glavina del Rio T."/>
            <person name="Dalin E."/>
            <person name="Tice H."/>
            <person name="Bruce D."/>
            <person name="Goodwin L."/>
            <person name="Pitluck S."/>
            <person name="Kyrpides N."/>
            <person name="Mavromatis K."/>
            <person name="Ivanova N."/>
            <person name="Ovchinnikova G."/>
            <person name="Sims D."/>
            <person name="Meincke L."/>
            <person name="Brettin T."/>
            <person name="Detter J.C."/>
            <person name="Han C."/>
            <person name="Larimer F."/>
            <person name="Land M."/>
            <person name="Hauser L."/>
            <person name="Markowitz V."/>
            <person name="Cheng J.-F."/>
            <person name="Hugenholtz P."/>
            <person name="Woyke T."/>
            <person name="Wu D."/>
            <person name="Klenk H.-P."/>
            <person name="Eisen J.A."/>
        </authorList>
    </citation>
    <scope>NUCLEOTIDE SEQUENCE [LARGE SCALE GENOMIC DNA]</scope>
    <source>
        <strain evidence="5">ATCC 700099 / DSM 44233 / CIP 104796 / JCM 9543 / NBRC 105858 / Y-104</strain>
    </source>
</reference>
<feature type="domain" description="HTH luxR-type" evidence="3">
    <location>
        <begin position="837"/>
        <end position="902"/>
    </location>
</feature>
<keyword evidence="1" id="KW-0547">Nucleotide-binding</keyword>
<dbReference type="KEGG" id="nml:Namu_2880"/>
<evidence type="ECO:0000256" key="1">
    <source>
        <dbReference type="ARBA" id="ARBA00022741"/>
    </source>
</evidence>
<evidence type="ECO:0000256" key="2">
    <source>
        <dbReference type="ARBA" id="ARBA00022840"/>
    </source>
</evidence>
<protein>
    <submittedName>
        <fullName evidence="4">Transcriptional regulator, LuxR family</fullName>
    </submittedName>
</protein>
<dbReference type="InterPro" id="IPR036388">
    <property type="entry name" value="WH-like_DNA-bd_sf"/>
</dbReference>
<dbReference type="HOGENOM" id="CLU_006850_1_1_11"/>
<reference evidence="4 5" key="2">
    <citation type="journal article" date="2010" name="Stand. Genomic Sci.">
        <title>Complete genome sequence of Nakamurella multipartita type strain (Y-104).</title>
        <authorList>
            <person name="Tice H."/>
            <person name="Mayilraj S."/>
            <person name="Sims D."/>
            <person name="Lapidus A."/>
            <person name="Nolan M."/>
            <person name="Lucas S."/>
            <person name="Glavina Del Rio T."/>
            <person name="Copeland A."/>
            <person name="Cheng J.F."/>
            <person name="Meincke L."/>
            <person name="Bruce D."/>
            <person name="Goodwin L."/>
            <person name="Pitluck S."/>
            <person name="Ivanova N."/>
            <person name="Mavromatis K."/>
            <person name="Ovchinnikova G."/>
            <person name="Pati A."/>
            <person name="Chen A."/>
            <person name="Palaniappan K."/>
            <person name="Land M."/>
            <person name="Hauser L."/>
            <person name="Chang Y.J."/>
            <person name="Jeffries C.D."/>
            <person name="Detter J.C."/>
            <person name="Brettin T."/>
            <person name="Rohde M."/>
            <person name="Goker M."/>
            <person name="Bristow J."/>
            <person name="Eisen J.A."/>
            <person name="Markowitz V."/>
            <person name="Hugenholtz P."/>
            <person name="Kyrpides N.C."/>
            <person name="Klenk H.P."/>
            <person name="Chen F."/>
        </authorList>
    </citation>
    <scope>NUCLEOTIDE SEQUENCE [LARGE SCALE GENOMIC DNA]</scope>
    <source>
        <strain evidence="5">ATCC 700099 / DSM 44233 / CIP 104796 / JCM 9543 / NBRC 105858 / Y-104</strain>
    </source>
</reference>
<keyword evidence="5" id="KW-1185">Reference proteome</keyword>
<dbReference type="EMBL" id="CP001737">
    <property type="protein sequence ID" value="ACV79221.1"/>
    <property type="molecule type" value="Genomic_DNA"/>
</dbReference>
<dbReference type="PROSITE" id="PS00622">
    <property type="entry name" value="HTH_LUXR_1"/>
    <property type="match status" value="1"/>
</dbReference>
<name>C8X9R3_NAKMY</name>
<accession>C8X9R3</accession>
<sequence>MAPMVGRAAEIGQLRRLISRAGRGAGGAVLITGEPGIGKTRLIQAASSIAVEAALAVRYGSCDQLEVERTLGAPLRAFGGGIESLMGLSTVRTLLAAGAAAAAGSLLVDRLLEELELECARSPLVLAIEDLHWSDTTTLVWLRCVIRRARELPLLVVLTTRPPVPGTDLYRALSGLPLERLDLGPLPSEDSSALTAAVLGQEPTALARAAVDQAGGNPLLLLAILDALSIGADSAVDGISALVRELDRQALRTLQIAAVVGTEIDPVAVAAIAGIRTTNLLVDLEAAAAAGVVVPRGAGFTFRHELLREAVLAELSPQARAALHRDAAQVLATSGAGVLAVAEQYARGAGPGDYEAATWLRYAAQEIVGTAPAAALRLCDIAIAACDRGRPPAELVVARVRALAGAGRAAEAEALGRTLLQVGLAPAVEARLRRELAFAAFMQGRADVAAIEMERCGVLTDDPALRARVQGEIAFARFLQIDHPGAREAGERAIADGLDANDGAAQVAGGGVLCFLDLFQMRLDEAGGRAREIVQLADRPETVDAHVFQPWFIASVVWLEADRFDLLADCARRGRENAVRYGSAWAVPAYDAITAFGWLRVGEIDDAAATAEAALSYADGVDGFGVAVWCNSFLAQIALHRGADDVAAERIAAAEQWLARGRAQLGFEQLCLAAAGLSEHRGDLDLAYSVLSEVWDLFVGTGVRSALPSFAGQLARLASRTGHADRGVEVAAVLTELAPIADTPRVRVVAEIAAAWRDGDADRALRAAKLAAGTPLKPLAAATHTDAAALLRLRGRAAEADLVAASAASRWSAMGADADAANSAAMSRTARPLTPRAHFGITSLTGTERRVVGLVASGKANSDIAALLGISRRTVESHVSAAYRKLGVNSRVAMARIALRHGIGA</sequence>
<evidence type="ECO:0000313" key="5">
    <source>
        <dbReference type="Proteomes" id="UP000002218"/>
    </source>
</evidence>
<dbReference type="Proteomes" id="UP000002218">
    <property type="component" value="Chromosome"/>
</dbReference>
<evidence type="ECO:0000313" key="4">
    <source>
        <dbReference type="EMBL" id="ACV79221.1"/>
    </source>
</evidence>
<gene>
    <name evidence="4" type="ordered locus">Namu_2880</name>
</gene>
<dbReference type="Gene3D" id="1.10.10.10">
    <property type="entry name" value="Winged helix-like DNA-binding domain superfamily/Winged helix DNA-binding domain"/>
    <property type="match status" value="1"/>
</dbReference>
<dbReference type="GO" id="GO:0003677">
    <property type="term" value="F:DNA binding"/>
    <property type="evidence" value="ECO:0007669"/>
    <property type="project" value="InterPro"/>
</dbReference>
<dbReference type="Gene3D" id="3.40.50.300">
    <property type="entry name" value="P-loop containing nucleotide triphosphate hydrolases"/>
    <property type="match status" value="1"/>
</dbReference>
<keyword evidence="2" id="KW-0067">ATP-binding</keyword>
<dbReference type="GO" id="GO:0004016">
    <property type="term" value="F:adenylate cyclase activity"/>
    <property type="evidence" value="ECO:0007669"/>
    <property type="project" value="TreeGrafter"/>
</dbReference>
<dbReference type="STRING" id="479431.Namu_2880"/>
<dbReference type="PRINTS" id="PR00038">
    <property type="entry name" value="HTHLUXR"/>
</dbReference>
<dbReference type="GO" id="GO:0005524">
    <property type="term" value="F:ATP binding"/>
    <property type="evidence" value="ECO:0007669"/>
    <property type="project" value="UniProtKB-KW"/>
</dbReference>
<dbReference type="Pfam" id="PF00196">
    <property type="entry name" value="GerE"/>
    <property type="match status" value="1"/>
</dbReference>
<dbReference type="InterPro" id="IPR016032">
    <property type="entry name" value="Sig_transdc_resp-reg_C-effctor"/>
</dbReference>
<evidence type="ECO:0000259" key="3">
    <source>
        <dbReference type="PROSITE" id="PS50043"/>
    </source>
</evidence>
<dbReference type="eggNOG" id="COG2197">
    <property type="taxonomic scope" value="Bacteria"/>
</dbReference>
<dbReference type="CDD" id="cd06170">
    <property type="entry name" value="LuxR_C_like"/>
    <property type="match status" value="1"/>
</dbReference>
<dbReference type="PANTHER" id="PTHR16305:SF35">
    <property type="entry name" value="TRANSCRIPTIONAL ACTIVATOR DOMAIN"/>
    <property type="match status" value="1"/>
</dbReference>
<proteinExistence type="predicted"/>
<dbReference type="InterPro" id="IPR041664">
    <property type="entry name" value="AAA_16"/>
</dbReference>
<dbReference type="GO" id="GO:0005737">
    <property type="term" value="C:cytoplasm"/>
    <property type="evidence" value="ECO:0007669"/>
    <property type="project" value="TreeGrafter"/>
</dbReference>
<dbReference type="PROSITE" id="PS50043">
    <property type="entry name" value="HTH_LUXR_2"/>
    <property type="match status" value="1"/>
</dbReference>
<organism evidence="4 5">
    <name type="scientific">Nakamurella multipartita (strain ATCC 700099 / DSM 44233 / CIP 104796 / JCM 9543 / NBRC 105858 / Y-104)</name>
    <name type="common">Microsphaera multipartita</name>
    <dbReference type="NCBI Taxonomy" id="479431"/>
    <lineage>
        <taxon>Bacteria</taxon>
        <taxon>Bacillati</taxon>
        <taxon>Actinomycetota</taxon>
        <taxon>Actinomycetes</taxon>
        <taxon>Nakamurellales</taxon>
        <taxon>Nakamurellaceae</taxon>
        <taxon>Nakamurella</taxon>
    </lineage>
</organism>
<dbReference type="RefSeq" id="WP_015748098.1">
    <property type="nucleotide sequence ID" value="NC_013235.1"/>
</dbReference>
<dbReference type="Pfam" id="PF13191">
    <property type="entry name" value="AAA_16"/>
    <property type="match status" value="1"/>
</dbReference>
<dbReference type="InterPro" id="IPR027417">
    <property type="entry name" value="P-loop_NTPase"/>
</dbReference>
<dbReference type="GO" id="GO:0006355">
    <property type="term" value="P:regulation of DNA-templated transcription"/>
    <property type="evidence" value="ECO:0007669"/>
    <property type="project" value="InterPro"/>
</dbReference>
<dbReference type="SUPFAM" id="SSF52540">
    <property type="entry name" value="P-loop containing nucleoside triphosphate hydrolases"/>
    <property type="match status" value="1"/>
</dbReference>
<dbReference type="InParanoid" id="C8X9R3"/>
<dbReference type="AlphaFoldDB" id="C8X9R3"/>
<dbReference type="SUPFAM" id="SSF46894">
    <property type="entry name" value="C-terminal effector domain of the bipartite response regulators"/>
    <property type="match status" value="1"/>
</dbReference>
<dbReference type="InterPro" id="IPR000792">
    <property type="entry name" value="Tscrpt_reg_LuxR_C"/>
</dbReference>
<dbReference type="PANTHER" id="PTHR16305">
    <property type="entry name" value="TESTICULAR SOLUBLE ADENYLYL CYCLASE"/>
    <property type="match status" value="1"/>
</dbReference>